<evidence type="ECO:0000313" key="11">
    <source>
        <dbReference type="EMBL" id="MEX4006839.1"/>
    </source>
</evidence>
<dbReference type="PANTHER" id="PTHR35011:SF2">
    <property type="entry name" value="2,3-DIKETO-L-GULONATE TRAP TRANSPORTER SMALL PERMEASE PROTEIN YIAM"/>
    <property type="match status" value="1"/>
</dbReference>
<comment type="subunit">
    <text evidence="9">The complex comprises the extracytoplasmic solute receptor protein and the two transmembrane proteins.</text>
</comment>
<comment type="function">
    <text evidence="9">Part of the tripartite ATP-independent periplasmic (TRAP) transport system.</text>
</comment>
<evidence type="ECO:0000256" key="8">
    <source>
        <dbReference type="ARBA" id="ARBA00038436"/>
    </source>
</evidence>
<accession>A0ABV3WRT1</accession>
<keyword evidence="5 9" id="KW-0812">Transmembrane</keyword>
<feature type="domain" description="Tripartite ATP-independent periplasmic transporters DctQ component" evidence="10">
    <location>
        <begin position="26"/>
        <end position="152"/>
    </location>
</feature>
<name>A0ABV3WRT1_9HYPH</name>
<evidence type="ECO:0000256" key="1">
    <source>
        <dbReference type="ARBA" id="ARBA00004429"/>
    </source>
</evidence>
<sequence>MNFFHFLGRFTLGIEKIAGGLLAIVTVLIVLSSIGRYVFALPVPDAFDISRFLIGAAIMWGFASVGYRGSHIKVDLFVEMMPSRVRRICDFVAWTILWAFAILLFWKMSSRVAGAYASGEATFDLRLPAWPFLALIATGVAVSIITIGARILLIGAGRGGLDPHESADTATIPTRREDV</sequence>
<feature type="transmembrane region" description="Helical" evidence="9">
    <location>
        <begin position="49"/>
        <end position="67"/>
    </location>
</feature>
<keyword evidence="7 9" id="KW-0472">Membrane</keyword>
<evidence type="ECO:0000256" key="4">
    <source>
        <dbReference type="ARBA" id="ARBA00022519"/>
    </source>
</evidence>
<feature type="transmembrane region" description="Helical" evidence="9">
    <location>
        <begin position="129"/>
        <end position="153"/>
    </location>
</feature>
<keyword evidence="6 9" id="KW-1133">Transmembrane helix</keyword>
<evidence type="ECO:0000256" key="3">
    <source>
        <dbReference type="ARBA" id="ARBA00022475"/>
    </source>
</evidence>
<evidence type="ECO:0000256" key="9">
    <source>
        <dbReference type="RuleBase" id="RU369079"/>
    </source>
</evidence>
<evidence type="ECO:0000259" key="10">
    <source>
        <dbReference type="Pfam" id="PF04290"/>
    </source>
</evidence>
<evidence type="ECO:0000256" key="2">
    <source>
        <dbReference type="ARBA" id="ARBA00022448"/>
    </source>
</evidence>
<dbReference type="PANTHER" id="PTHR35011">
    <property type="entry name" value="2,3-DIKETO-L-GULONATE TRAP TRANSPORTER SMALL PERMEASE PROTEIN YIAM"/>
    <property type="match status" value="1"/>
</dbReference>
<feature type="transmembrane region" description="Helical" evidence="9">
    <location>
        <begin position="88"/>
        <end position="109"/>
    </location>
</feature>
<evidence type="ECO:0000256" key="5">
    <source>
        <dbReference type="ARBA" id="ARBA00022692"/>
    </source>
</evidence>
<dbReference type="Proteomes" id="UP001559025">
    <property type="component" value="Unassembled WGS sequence"/>
</dbReference>
<comment type="caution">
    <text evidence="11">The sequence shown here is derived from an EMBL/GenBank/DDBJ whole genome shotgun (WGS) entry which is preliminary data.</text>
</comment>
<keyword evidence="2 9" id="KW-0813">Transport</keyword>
<comment type="similarity">
    <text evidence="8 9">Belongs to the TRAP transporter small permease family.</text>
</comment>
<gene>
    <name evidence="11" type="ORF">V1479_05945</name>
</gene>
<evidence type="ECO:0000313" key="12">
    <source>
        <dbReference type="Proteomes" id="UP001559025"/>
    </source>
</evidence>
<dbReference type="Pfam" id="PF04290">
    <property type="entry name" value="DctQ"/>
    <property type="match status" value="1"/>
</dbReference>
<keyword evidence="12" id="KW-1185">Reference proteome</keyword>
<feature type="transmembrane region" description="Helical" evidence="9">
    <location>
        <begin position="21"/>
        <end position="43"/>
    </location>
</feature>
<reference evidence="11 12" key="1">
    <citation type="submission" date="2024-01" db="EMBL/GenBank/DDBJ databases">
        <title>New evidence supports the origin of RcGTA from prophage.</title>
        <authorList>
            <person name="Xu Y."/>
            <person name="Liu B."/>
            <person name="Chen F."/>
        </authorList>
    </citation>
    <scope>NUCLEOTIDE SEQUENCE [LARGE SCALE GENOMIC DNA]</scope>
    <source>
        <strain evidence="11 12">CBW1107-2</strain>
    </source>
</reference>
<evidence type="ECO:0000256" key="6">
    <source>
        <dbReference type="ARBA" id="ARBA00022989"/>
    </source>
</evidence>
<organism evidence="11 12">
    <name type="scientific">Neoaquamicrobium sediminum</name>
    <dbReference type="NCBI Taxonomy" id="1849104"/>
    <lineage>
        <taxon>Bacteria</taxon>
        <taxon>Pseudomonadati</taxon>
        <taxon>Pseudomonadota</taxon>
        <taxon>Alphaproteobacteria</taxon>
        <taxon>Hyphomicrobiales</taxon>
        <taxon>Phyllobacteriaceae</taxon>
        <taxon>Neoaquamicrobium</taxon>
    </lineage>
</organism>
<evidence type="ECO:0000256" key="7">
    <source>
        <dbReference type="ARBA" id="ARBA00023136"/>
    </source>
</evidence>
<dbReference type="RefSeq" id="WP_173187220.1">
    <property type="nucleotide sequence ID" value="NZ_JABETK010000001.1"/>
</dbReference>
<protein>
    <recommendedName>
        <fullName evidence="9">TRAP transporter small permease protein</fullName>
    </recommendedName>
</protein>
<dbReference type="InterPro" id="IPR007387">
    <property type="entry name" value="TRAP_DctQ"/>
</dbReference>
<keyword evidence="3" id="KW-1003">Cell membrane</keyword>
<proteinExistence type="inferred from homology"/>
<dbReference type="EMBL" id="JAZHFV010000002">
    <property type="protein sequence ID" value="MEX4006839.1"/>
    <property type="molecule type" value="Genomic_DNA"/>
</dbReference>
<comment type="subcellular location">
    <subcellularLocation>
        <location evidence="1 9">Cell inner membrane</location>
        <topology evidence="1 9">Multi-pass membrane protein</topology>
    </subcellularLocation>
</comment>
<dbReference type="InterPro" id="IPR055348">
    <property type="entry name" value="DctQ"/>
</dbReference>
<keyword evidence="4 9" id="KW-0997">Cell inner membrane</keyword>